<dbReference type="EMBL" id="BGPR01000038">
    <property type="protein sequence ID" value="GBL84657.1"/>
    <property type="molecule type" value="Genomic_DNA"/>
</dbReference>
<dbReference type="AlphaFoldDB" id="A0A4Y2AYL1"/>
<dbReference type="Proteomes" id="UP000499080">
    <property type="component" value="Unassembled WGS sequence"/>
</dbReference>
<keyword evidence="2" id="KW-1185">Reference proteome</keyword>
<name>A0A4Y2AYL1_ARAVE</name>
<comment type="caution">
    <text evidence="1">The sequence shown here is derived from an EMBL/GenBank/DDBJ whole genome shotgun (WGS) entry which is preliminary data.</text>
</comment>
<reference evidence="1 2" key="1">
    <citation type="journal article" date="2019" name="Sci. Rep.">
        <title>Orb-weaving spider Araneus ventricosus genome elucidates the spidroin gene catalogue.</title>
        <authorList>
            <person name="Kono N."/>
            <person name="Nakamura H."/>
            <person name="Ohtoshi R."/>
            <person name="Moran D.A.P."/>
            <person name="Shinohara A."/>
            <person name="Yoshida Y."/>
            <person name="Fujiwara M."/>
            <person name="Mori M."/>
            <person name="Tomita M."/>
            <person name="Arakawa K."/>
        </authorList>
    </citation>
    <scope>NUCLEOTIDE SEQUENCE [LARGE SCALE GENOMIC DNA]</scope>
</reference>
<sequence>MWLRSCSATRKPLVSATNRKKIESSFSRNIEIGPLSNGNKSCGQMNPDLFSSNMMVASELEEKHMDHCSRRVPYSLYKPLGEEL</sequence>
<protein>
    <submittedName>
        <fullName evidence="1">Uncharacterized protein</fullName>
    </submittedName>
</protein>
<gene>
    <name evidence="1" type="ORF">AVEN_191115_1</name>
</gene>
<evidence type="ECO:0000313" key="1">
    <source>
        <dbReference type="EMBL" id="GBL84657.1"/>
    </source>
</evidence>
<organism evidence="1 2">
    <name type="scientific">Araneus ventricosus</name>
    <name type="common">Orbweaver spider</name>
    <name type="synonym">Epeira ventricosa</name>
    <dbReference type="NCBI Taxonomy" id="182803"/>
    <lineage>
        <taxon>Eukaryota</taxon>
        <taxon>Metazoa</taxon>
        <taxon>Ecdysozoa</taxon>
        <taxon>Arthropoda</taxon>
        <taxon>Chelicerata</taxon>
        <taxon>Arachnida</taxon>
        <taxon>Araneae</taxon>
        <taxon>Araneomorphae</taxon>
        <taxon>Entelegynae</taxon>
        <taxon>Araneoidea</taxon>
        <taxon>Araneidae</taxon>
        <taxon>Araneus</taxon>
    </lineage>
</organism>
<accession>A0A4Y2AYL1</accession>
<proteinExistence type="predicted"/>
<evidence type="ECO:0000313" key="2">
    <source>
        <dbReference type="Proteomes" id="UP000499080"/>
    </source>
</evidence>